<evidence type="ECO:0000256" key="3">
    <source>
        <dbReference type="PROSITE-ProRule" id="PRU00221"/>
    </source>
</evidence>
<sequence length="1668" mass="187049">MDSFKDRVSISRLRDRPSQRKRQNAGHDLAPGQSSSPDAAEQAGPSSLPRPVATPALPKSDSSMSLQPEHFWDQAYDALKAESPKLVEGYEKVLSRYLTGDAGPDSNAAEQNAISQNNAETRREQMERVIRVAKERTEKEARLKEQAGTVTDAVLTAKNAVSLALRGVPQASLPWAATCVALEMLANAVGATKASRKGITHIKIMMHWYFSLVHPLLKGEKTRNAMGSDDTGKPSGLKQQLGLQIVELYKAALSYEITFVCSCYRHRGLVVLGDLLKLENWDQKLKDVVDSERRVQESSRQYTALQMTMRLKELVTDQKTDKDNECLKDLRITDPRHDKTRIENTKGGLLVGSYAWILVNEQFQHWRGRENSSRLLWIKGDPGKGKTMLLCGIIDELQRLNAGSDDTSLAWFFCQATDSRINNATSVIRGLLSLLIEQQPSLISYVREEYDRAGKSLFEDANSWFALSELLTKMLQDPSLGTTYLVIDALDECTSNLRNLLDFLVRTSSLIPHVKWLISSRNELHIEQRLSSLEDQARLSLELKQTAAHVSDAVNSYIDERLSHLLSLQENPRLLQEVRRILREKANGTFLWVSLVCQELESPESWDPLSVVEDVPVGLYELYDRMMKNLPTKGRDNCHQILSFATLAFRPLHLAELACLLRLPSSTGAPLPDMKRLTAMCGSFLTIRDGQVYLVHQSAKDYLSSHSSNLFPSGQGAVHSDLALRSLGILTKVLHRDMYQLRKPDFSIDVLKTPSPDPLITARYSSIFWTDHLLLACSSDRSESLLKDGGDIHAFLQKKFLYWLESLSLQRHVHKAVIALNAIQNSPKAAASPQLLEFLHDAYRFTLYHRIIETCPLQIYSSALVFSPTGSVVRKLFIHEEPPWMVKKPDTGAEWDACVMSLDGHTQLVASVAFSHDGKFLASTSHDHTVKLWDTNTGSLIVALKHTFEKVDLAAFSPDDRLIISVAHKFSLVHKAFVSQVTLWNISSSQPVGSFEFFGMLDSLLFSQSGRYLALGGQSTERRRCRIWDLDQPDLAPIVIHNTGMRHLLAFSSDDKLAISLCNKIEIWTLGTQDGGQKVAQTIPVHDKYDHCYGCFSDDGQRFAFVSENKAIQVWDLITGDCLQTLYGHEVEIRGLCFSQDDSLLLSSDQASSKIWDLTTGECTNIAPSVVGTDILEDLRNQGFSPEPQEFTASMAYTLLWKAILKRHITTIIKDYSNICGRAMSFDCRRCATISGKSTVQLWDLFPRQSKVNRQSQVEERASIEGIALSSDGAFMGVFQETDLGDTVTRQIQFWDLAKHEKSHPLWLRDCHFGIHEIWFGNHGTTGRCLMSFNQLLRSLHAWDLATGNPIQLPQFDTTKGLPSFSNDGQHCAGTPRTIYRTSSVDQATDNIHLFDMKTGKFTRRLALQVRTPWTQLVFSPNDKYLAALHEEGELVVCEVASGDLVHLESSERTRITCMPVFSQDSSKIAGISGKGQVLVWNLETGQRTSLSERIPEAVFLRPRILAFSIDGTQLAAAAGDDENILLFDLATERFLAEVSFPRASTGAFLESVRYDEEDRCFHVNLHRQRLVLNTFPVSDQEVGYQLCEKGYGVSLNCKWVTKDGENLLRLPADYRPDSDPDSHPQVNDVQIAANTLVIATERKGLMIMKFAPDVDLSRGRDELVSRA</sequence>
<feature type="domain" description="NACHT" evidence="5">
    <location>
        <begin position="374"/>
        <end position="521"/>
    </location>
</feature>
<feature type="region of interest" description="Disordered" evidence="4">
    <location>
        <begin position="1"/>
        <end position="65"/>
    </location>
</feature>
<evidence type="ECO:0000313" key="7">
    <source>
        <dbReference type="Proteomes" id="UP001174997"/>
    </source>
</evidence>
<dbReference type="Gene3D" id="3.40.50.300">
    <property type="entry name" value="P-loop containing nucleotide triphosphate hydrolases"/>
    <property type="match status" value="1"/>
</dbReference>
<dbReference type="InterPro" id="IPR056884">
    <property type="entry name" value="NPHP3-like_N"/>
</dbReference>
<protein>
    <recommendedName>
        <fullName evidence="5">NACHT domain-containing protein</fullName>
    </recommendedName>
</protein>
<dbReference type="Proteomes" id="UP001174997">
    <property type="component" value="Unassembled WGS sequence"/>
</dbReference>
<dbReference type="PANTHER" id="PTHR10039">
    <property type="entry name" value="AMELOGENIN"/>
    <property type="match status" value="1"/>
</dbReference>
<dbReference type="InterPro" id="IPR036322">
    <property type="entry name" value="WD40_repeat_dom_sf"/>
</dbReference>
<dbReference type="InterPro" id="IPR031359">
    <property type="entry name" value="NACHT_N"/>
</dbReference>
<comment type="caution">
    <text evidence="6">The sequence shown here is derived from an EMBL/GenBank/DDBJ whole genome shotgun (WGS) entry which is preliminary data.</text>
</comment>
<dbReference type="EMBL" id="JAULSY010000001">
    <property type="protein sequence ID" value="KAK0674630.1"/>
    <property type="molecule type" value="Genomic_DNA"/>
</dbReference>
<dbReference type="Pfam" id="PF24883">
    <property type="entry name" value="NPHP3_N"/>
    <property type="match status" value="1"/>
</dbReference>
<feature type="repeat" description="WD" evidence="3">
    <location>
        <begin position="1126"/>
        <end position="1166"/>
    </location>
</feature>
<name>A0AA39ZNU5_9PEZI</name>
<dbReference type="PROSITE" id="PS50294">
    <property type="entry name" value="WD_REPEATS_REGION"/>
    <property type="match status" value="1"/>
</dbReference>
<dbReference type="Gene3D" id="2.130.10.10">
    <property type="entry name" value="YVTN repeat-like/Quinoprotein amine dehydrogenase"/>
    <property type="match status" value="3"/>
</dbReference>
<accession>A0AA39ZNU5</accession>
<dbReference type="SUPFAM" id="SSF101908">
    <property type="entry name" value="Putative isomerase YbhE"/>
    <property type="match status" value="1"/>
</dbReference>
<dbReference type="Pfam" id="PF17100">
    <property type="entry name" value="NACHT_N"/>
    <property type="match status" value="1"/>
</dbReference>
<dbReference type="InterPro" id="IPR007111">
    <property type="entry name" value="NACHT_NTPase"/>
</dbReference>
<keyword evidence="7" id="KW-1185">Reference proteome</keyword>
<dbReference type="InterPro" id="IPR054471">
    <property type="entry name" value="GPIID_WHD"/>
</dbReference>
<dbReference type="InterPro" id="IPR001680">
    <property type="entry name" value="WD40_rpt"/>
</dbReference>
<dbReference type="InterPro" id="IPR019775">
    <property type="entry name" value="WD40_repeat_CS"/>
</dbReference>
<feature type="repeat" description="WD" evidence="3">
    <location>
        <begin position="902"/>
        <end position="943"/>
    </location>
</feature>
<gene>
    <name evidence="6" type="ORF">QBC41DRAFT_264172</name>
</gene>
<dbReference type="Pfam" id="PF22939">
    <property type="entry name" value="WHD_GPIID"/>
    <property type="match status" value="1"/>
</dbReference>
<evidence type="ECO:0000256" key="1">
    <source>
        <dbReference type="ARBA" id="ARBA00022574"/>
    </source>
</evidence>
<dbReference type="PROSITE" id="PS50082">
    <property type="entry name" value="WD_REPEATS_2"/>
    <property type="match status" value="2"/>
</dbReference>
<keyword evidence="1 3" id="KW-0853">WD repeat</keyword>
<dbReference type="InterPro" id="IPR015943">
    <property type="entry name" value="WD40/YVTN_repeat-like_dom_sf"/>
</dbReference>
<dbReference type="PROSITE" id="PS00678">
    <property type="entry name" value="WD_REPEATS_1"/>
    <property type="match status" value="1"/>
</dbReference>
<feature type="region of interest" description="Disordered" evidence="4">
    <location>
        <begin position="101"/>
        <end position="123"/>
    </location>
</feature>
<dbReference type="PANTHER" id="PTHR10039:SF17">
    <property type="entry name" value="FUNGAL STAND N-TERMINAL GOODBYE DOMAIN-CONTAINING PROTEIN-RELATED"/>
    <property type="match status" value="1"/>
</dbReference>
<proteinExistence type="predicted"/>
<dbReference type="PROSITE" id="PS50837">
    <property type="entry name" value="NACHT"/>
    <property type="match status" value="1"/>
</dbReference>
<dbReference type="Pfam" id="PF00400">
    <property type="entry name" value="WD40"/>
    <property type="match status" value="2"/>
</dbReference>
<dbReference type="SUPFAM" id="SSF50978">
    <property type="entry name" value="WD40 repeat-like"/>
    <property type="match status" value="1"/>
</dbReference>
<evidence type="ECO:0000256" key="2">
    <source>
        <dbReference type="ARBA" id="ARBA00022737"/>
    </source>
</evidence>
<dbReference type="InterPro" id="IPR027417">
    <property type="entry name" value="P-loop_NTPase"/>
</dbReference>
<dbReference type="SMART" id="SM00320">
    <property type="entry name" value="WD40"/>
    <property type="match status" value="8"/>
</dbReference>
<dbReference type="CDD" id="cd00200">
    <property type="entry name" value="WD40"/>
    <property type="match status" value="1"/>
</dbReference>
<feature type="compositionally biased region" description="Basic and acidic residues" evidence="4">
    <location>
        <begin position="1"/>
        <end position="18"/>
    </location>
</feature>
<evidence type="ECO:0000259" key="5">
    <source>
        <dbReference type="PROSITE" id="PS50837"/>
    </source>
</evidence>
<evidence type="ECO:0000256" key="4">
    <source>
        <dbReference type="SAM" id="MobiDB-lite"/>
    </source>
</evidence>
<reference evidence="6" key="1">
    <citation type="submission" date="2023-06" db="EMBL/GenBank/DDBJ databases">
        <title>Genome-scale phylogeny and comparative genomics of the fungal order Sordariales.</title>
        <authorList>
            <consortium name="Lawrence Berkeley National Laboratory"/>
            <person name="Hensen N."/>
            <person name="Bonometti L."/>
            <person name="Westerberg I."/>
            <person name="Brannstrom I.O."/>
            <person name="Guillou S."/>
            <person name="Cros-Aarteil S."/>
            <person name="Calhoun S."/>
            <person name="Haridas S."/>
            <person name="Kuo A."/>
            <person name="Mondo S."/>
            <person name="Pangilinan J."/>
            <person name="Riley R."/>
            <person name="Labutti K."/>
            <person name="Andreopoulos B."/>
            <person name="Lipzen A."/>
            <person name="Chen C."/>
            <person name="Yanf M."/>
            <person name="Daum C."/>
            <person name="Ng V."/>
            <person name="Clum A."/>
            <person name="Steindorff A."/>
            <person name="Ohm R."/>
            <person name="Martin F."/>
            <person name="Silar P."/>
            <person name="Natvig D."/>
            <person name="Lalanne C."/>
            <person name="Gautier V."/>
            <person name="Ament-Velasquez S.L."/>
            <person name="Kruys A."/>
            <person name="Hutchinson M.I."/>
            <person name="Powell A.J."/>
            <person name="Barry K."/>
            <person name="Miller A.N."/>
            <person name="Grigoriev I.V."/>
            <person name="Debuchy R."/>
            <person name="Gladieux P."/>
            <person name="Thoren M.H."/>
            <person name="Johannesson H."/>
        </authorList>
    </citation>
    <scope>NUCLEOTIDE SEQUENCE</scope>
    <source>
        <strain evidence="6">CBS 307.81</strain>
    </source>
</reference>
<dbReference type="FunFam" id="3.40.50.300:FF:001638">
    <property type="entry name" value="NACHT and WD40 domain protein"/>
    <property type="match status" value="1"/>
</dbReference>
<keyword evidence="2" id="KW-0677">Repeat</keyword>
<organism evidence="6 7">
    <name type="scientific">Cercophora samala</name>
    <dbReference type="NCBI Taxonomy" id="330535"/>
    <lineage>
        <taxon>Eukaryota</taxon>
        <taxon>Fungi</taxon>
        <taxon>Dikarya</taxon>
        <taxon>Ascomycota</taxon>
        <taxon>Pezizomycotina</taxon>
        <taxon>Sordariomycetes</taxon>
        <taxon>Sordariomycetidae</taxon>
        <taxon>Sordariales</taxon>
        <taxon>Lasiosphaeriaceae</taxon>
        <taxon>Cercophora</taxon>
    </lineage>
</organism>
<evidence type="ECO:0000313" key="6">
    <source>
        <dbReference type="EMBL" id="KAK0674630.1"/>
    </source>
</evidence>
<feature type="compositionally biased region" description="Polar residues" evidence="4">
    <location>
        <begin position="108"/>
        <end position="119"/>
    </location>
</feature>
<dbReference type="SUPFAM" id="SSF52540">
    <property type="entry name" value="P-loop containing nucleoside triphosphate hydrolases"/>
    <property type="match status" value="1"/>
</dbReference>